<keyword evidence="6" id="KW-0238">DNA-binding</keyword>
<evidence type="ECO:0000256" key="2">
    <source>
        <dbReference type="ARBA" id="ARBA00022490"/>
    </source>
</evidence>
<evidence type="ECO:0000256" key="5">
    <source>
        <dbReference type="ARBA" id="ARBA00023015"/>
    </source>
</evidence>
<gene>
    <name evidence="11" type="ORF">J2Z81_002487</name>
</gene>
<dbReference type="PIRSF" id="PIRSF006171">
    <property type="entry name" value="RR_citrat_malat"/>
    <property type="match status" value="1"/>
</dbReference>
<dbReference type="Proteomes" id="UP001519294">
    <property type="component" value="Unassembled WGS sequence"/>
</dbReference>
<evidence type="ECO:0000256" key="3">
    <source>
        <dbReference type="ARBA" id="ARBA00022553"/>
    </source>
</evidence>
<dbReference type="InterPro" id="IPR024187">
    <property type="entry name" value="Sig_transdc_resp-reg_cit/mal"/>
</dbReference>
<dbReference type="SMART" id="SM00448">
    <property type="entry name" value="REC"/>
    <property type="match status" value="1"/>
</dbReference>
<evidence type="ECO:0000256" key="7">
    <source>
        <dbReference type="ARBA" id="ARBA00023159"/>
    </source>
</evidence>
<dbReference type="Pfam" id="PF00072">
    <property type="entry name" value="Response_reg"/>
    <property type="match status" value="1"/>
</dbReference>
<proteinExistence type="predicted"/>
<evidence type="ECO:0000313" key="11">
    <source>
        <dbReference type="EMBL" id="MBP2258504.1"/>
    </source>
</evidence>
<sequence length="233" mass="26868">MSEKFQVLIIEDDFRIADIHHQFVEKMGDFIVLEKVKTGNEALTYLQNTESMPDLILLDIYIPDVEGLDLLWELRTTFHHIDIMIVTAANDVEKVEESLRAGVFDYIIKPVDVARFEETLKRYKQQRQWIASKEVMEQRDIDFIRRGDALAPSTDNGNHNLPKGIDPLTLNEITSLLKNNEVQGVTAVELSKLIGTSRSTARRYLEYLVSVEKIRTTLKYGSVGRPERKYVLK</sequence>
<organism evidence="11 12">
    <name type="scientific">Virgibacillus alimentarius</name>
    <dbReference type="NCBI Taxonomy" id="698769"/>
    <lineage>
        <taxon>Bacteria</taxon>
        <taxon>Bacillati</taxon>
        <taxon>Bacillota</taxon>
        <taxon>Bacilli</taxon>
        <taxon>Bacillales</taxon>
        <taxon>Bacillaceae</taxon>
        <taxon>Virgibacillus</taxon>
    </lineage>
</organism>
<dbReference type="RefSeq" id="WP_226371456.1">
    <property type="nucleotide sequence ID" value="NZ_JAGIKX010000027.1"/>
</dbReference>
<dbReference type="PANTHER" id="PTHR45526:SF6">
    <property type="entry name" value="TRANSCRIPTIONAL REGULATORY PROTEIN CITT"/>
    <property type="match status" value="1"/>
</dbReference>
<protein>
    <submittedName>
        <fullName evidence="11">Response regulator of citrate/malate metabolism</fullName>
    </submittedName>
</protein>
<dbReference type="InterPro" id="IPR001789">
    <property type="entry name" value="Sig_transdc_resp-reg_receiver"/>
</dbReference>
<keyword evidence="4" id="KW-0902">Two-component regulatory system</keyword>
<keyword evidence="8" id="KW-0804">Transcription</keyword>
<evidence type="ECO:0000256" key="1">
    <source>
        <dbReference type="ARBA" id="ARBA00004496"/>
    </source>
</evidence>
<name>A0ABS4SAR7_9BACI</name>
<dbReference type="InterPro" id="IPR048714">
    <property type="entry name" value="DpiA-like_HTH"/>
</dbReference>
<dbReference type="InterPro" id="IPR011006">
    <property type="entry name" value="CheY-like_superfamily"/>
</dbReference>
<dbReference type="CDD" id="cd19925">
    <property type="entry name" value="REC_citrate_TCS"/>
    <property type="match status" value="1"/>
</dbReference>
<dbReference type="PANTHER" id="PTHR45526">
    <property type="entry name" value="TRANSCRIPTIONAL REGULATORY PROTEIN DPIA"/>
    <property type="match status" value="1"/>
</dbReference>
<feature type="domain" description="Response regulatory" evidence="10">
    <location>
        <begin position="6"/>
        <end position="124"/>
    </location>
</feature>
<dbReference type="SUPFAM" id="SSF52172">
    <property type="entry name" value="CheY-like"/>
    <property type="match status" value="1"/>
</dbReference>
<comment type="subcellular location">
    <subcellularLocation>
        <location evidence="1">Cytoplasm</location>
    </subcellularLocation>
</comment>
<keyword evidence="5" id="KW-0805">Transcription regulation</keyword>
<dbReference type="Gene3D" id="3.40.50.2300">
    <property type="match status" value="1"/>
</dbReference>
<comment type="caution">
    <text evidence="11">The sequence shown here is derived from an EMBL/GenBank/DDBJ whole genome shotgun (WGS) entry which is preliminary data.</text>
</comment>
<evidence type="ECO:0000256" key="9">
    <source>
        <dbReference type="PROSITE-ProRule" id="PRU00169"/>
    </source>
</evidence>
<feature type="modified residue" description="4-aspartylphosphate" evidence="9">
    <location>
        <position position="59"/>
    </location>
</feature>
<keyword evidence="12" id="KW-1185">Reference proteome</keyword>
<dbReference type="InterPro" id="IPR051271">
    <property type="entry name" value="2C-system_Tx_regulators"/>
</dbReference>
<evidence type="ECO:0000256" key="8">
    <source>
        <dbReference type="ARBA" id="ARBA00023163"/>
    </source>
</evidence>
<accession>A0ABS4SAR7</accession>
<keyword evidence="7" id="KW-0010">Activator</keyword>
<dbReference type="EMBL" id="JAGIKX010000027">
    <property type="protein sequence ID" value="MBP2258504.1"/>
    <property type="molecule type" value="Genomic_DNA"/>
</dbReference>
<evidence type="ECO:0000259" key="10">
    <source>
        <dbReference type="PROSITE" id="PS50110"/>
    </source>
</evidence>
<evidence type="ECO:0000256" key="6">
    <source>
        <dbReference type="ARBA" id="ARBA00023125"/>
    </source>
</evidence>
<evidence type="ECO:0000313" key="12">
    <source>
        <dbReference type="Proteomes" id="UP001519294"/>
    </source>
</evidence>
<keyword evidence="2" id="KW-0963">Cytoplasm</keyword>
<evidence type="ECO:0000256" key="4">
    <source>
        <dbReference type="ARBA" id="ARBA00023012"/>
    </source>
</evidence>
<keyword evidence="3 9" id="KW-0597">Phosphoprotein</keyword>
<reference evidence="11 12" key="1">
    <citation type="submission" date="2021-03" db="EMBL/GenBank/DDBJ databases">
        <title>Genomic Encyclopedia of Type Strains, Phase IV (KMG-IV): sequencing the most valuable type-strain genomes for metagenomic binning, comparative biology and taxonomic classification.</title>
        <authorList>
            <person name="Goeker M."/>
        </authorList>
    </citation>
    <scope>NUCLEOTIDE SEQUENCE [LARGE SCALE GENOMIC DNA]</scope>
    <source>
        <strain evidence="11 12">DSM 25790</strain>
    </source>
</reference>
<dbReference type="PROSITE" id="PS50110">
    <property type="entry name" value="RESPONSE_REGULATORY"/>
    <property type="match status" value="1"/>
</dbReference>
<dbReference type="Pfam" id="PF20714">
    <property type="entry name" value="HTH_64"/>
    <property type="match status" value="1"/>
</dbReference>